<dbReference type="InterPro" id="IPR053147">
    <property type="entry name" value="Hsp_HslJ-like"/>
</dbReference>
<dbReference type="Proteomes" id="UP000516105">
    <property type="component" value="Chromosome"/>
</dbReference>
<dbReference type="EMBL" id="CP060782">
    <property type="protein sequence ID" value="QNP46574.1"/>
    <property type="molecule type" value="Genomic_DNA"/>
</dbReference>
<dbReference type="Gene3D" id="2.40.128.270">
    <property type="match status" value="1"/>
</dbReference>
<evidence type="ECO:0000259" key="1">
    <source>
        <dbReference type="Pfam" id="PF03724"/>
    </source>
</evidence>
<dbReference type="PANTHER" id="PTHR35535">
    <property type="entry name" value="HEAT SHOCK PROTEIN HSLJ"/>
    <property type="match status" value="1"/>
</dbReference>
<gene>
    <name evidence="2" type="ORF">H9L14_05430</name>
</gene>
<protein>
    <submittedName>
        <fullName evidence="2">META domain-containing protein</fullName>
    </submittedName>
</protein>
<evidence type="ECO:0000313" key="3">
    <source>
        <dbReference type="Proteomes" id="UP000516105"/>
    </source>
</evidence>
<keyword evidence="3" id="KW-1185">Reference proteome</keyword>
<dbReference type="InterPro" id="IPR005184">
    <property type="entry name" value="DUF306_Meta_HslJ"/>
</dbReference>
<evidence type="ECO:0000313" key="2">
    <source>
        <dbReference type="EMBL" id="QNP46574.1"/>
    </source>
</evidence>
<dbReference type="InterPro" id="IPR038670">
    <property type="entry name" value="HslJ-like_sf"/>
</dbReference>
<feature type="domain" description="DUF306" evidence="1">
    <location>
        <begin position="7"/>
        <end position="88"/>
    </location>
</feature>
<sequence length="96" mass="10295">MNGRVTPPQGQYYVQFEANRIGARFGCNGMGGSYSQNGNVLTVGPLAATRMFCPDPAMSFENQGGAILAQPVTITSSGDRMTLSNSVGRIDLRRTY</sequence>
<dbReference type="Pfam" id="PF03724">
    <property type="entry name" value="META"/>
    <property type="match status" value="1"/>
</dbReference>
<dbReference type="PANTHER" id="PTHR35535:SF1">
    <property type="entry name" value="HEAT SHOCK PROTEIN HSLJ"/>
    <property type="match status" value="1"/>
</dbReference>
<reference evidence="2 3" key="1">
    <citation type="submission" date="2020-08" db="EMBL/GenBank/DDBJ databases">
        <title>Genome sequence of Sphingomonas sediminicola KACC 15039T.</title>
        <authorList>
            <person name="Hyun D.-W."/>
            <person name="Bae J.-W."/>
        </authorList>
    </citation>
    <scope>NUCLEOTIDE SEQUENCE [LARGE SCALE GENOMIC DNA]</scope>
    <source>
        <strain evidence="2 3">KACC 15039</strain>
    </source>
</reference>
<proteinExistence type="predicted"/>
<accession>A0ABX6TB30</accession>
<name>A0ABX6TB30_9SPHN</name>
<organism evidence="2 3">
    <name type="scientific">Sphingomonas sediminicola</name>
    <dbReference type="NCBI Taxonomy" id="386874"/>
    <lineage>
        <taxon>Bacteria</taxon>
        <taxon>Pseudomonadati</taxon>
        <taxon>Pseudomonadota</taxon>
        <taxon>Alphaproteobacteria</taxon>
        <taxon>Sphingomonadales</taxon>
        <taxon>Sphingomonadaceae</taxon>
        <taxon>Sphingomonas</taxon>
    </lineage>
</organism>